<protein>
    <submittedName>
        <fullName evidence="1">Uncharacterized protein</fullName>
    </submittedName>
</protein>
<evidence type="ECO:0000313" key="2">
    <source>
        <dbReference type="Proteomes" id="UP001151287"/>
    </source>
</evidence>
<dbReference type="OrthoDB" id="1065010at2759"/>
<reference evidence="1" key="1">
    <citation type="journal article" date="2022" name="Cell">
        <title>Repeat-based holocentromeres influence genome architecture and karyotype evolution.</title>
        <authorList>
            <person name="Hofstatter P.G."/>
            <person name="Thangavel G."/>
            <person name="Lux T."/>
            <person name="Neumann P."/>
            <person name="Vondrak T."/>
            <person name="Novak P."/>
            <person name="Zhang M."/>
            <person name="Costa L."/>
            <person name="Castellani M."/>
            <person name="Scott A."/>
            <person name="Toegelov H."/>
            <person name="Fuchs J."/>
            <person name="Mata-Sucre Y."/>
            <person name="Dias Y."/>
            <person name="Vanzela A.L.L."/>
            <person name="Huettel B."/>
            <person name="Almeida C.C.S."/>
            <person name="Simkova H."/>
            <person name="Souza G."/>
            <person name="Pedrosa-Harand A."/>
            <person name="Macas J."/>
            <person name="Mayer K.F.X."/>
            <person name="Houben A."/>
            <person name="Marques A."/>
        </authorList>
    </citation>
    <scope>NUCLEOTIDE SEQUENCE</scope>
    <source>
        <strain evidence="1">RhyBre1mFocal</strain>
    </source>
</reference>
<accession>A0A9Q0D2E9</accession>
<gene>
    <name evidence="1" type="ORF">LUZ63_004308</name>
</gene>
<organism evidence="1 2">
    <name type="scientific">Rhynchospora breviuscula</name>
    <dbReference type="NCBI Taxonomy" id="2022672"/>
    <lineage>
        <taxon>Eukaryota</taxon>
        <taxon>Viridiplantae</taxon>
        <taxon>Streptophyta</taxon>
        <taxon>Embryophyta</taxon>
        <taxon>Tracheophyta</taxon>
        <taxon>Spermatophyta</taxon>
        <taxon>Magnoliopsida</taxon>
        <taxon>Liliopsida</taxon>
        <taxon>Poales</taxon>
        <taxon>Cyperaceae</taxon>
        <taxon>Cyperoideae</taxon>
        <taxon>Rhynchosporeae</taxon>
        <taxon>Rhynchospora</taxon>
    </lineage>
</organism>
<dbReference type="AlphaFoldDB" id="A0A9Q0D2E9"/>
<evidence type="ECO:0000313" key="1">
    <source>
        <dbReference type="EMBL" id="KAJ1704529.1"/>
    </source>
</evidence>
<proteinExistence type="predicted"/>
<dbReference type="EMBL" id="JAMQYH010000001">
    <property type="protein sequence ID" value="KAJ1704529.1"/>
    <property type="molecule type" value="Genomic_DNA"/>
</dbReference>
<comment type="caution">
    <text evidence="1">The sequence shown here is derived from an EMBL/GenBank/DDBJ whole genome shotgun (WGS) entry which is preliminary data.</text>
</comment>
<dbReference type="Proteomes" id="UP001151287">
    <property type="component" value="Unassembled WGS sequence"/>
</dbReference>
<keyword evidence="2" id="KW-1185">Reference proteome</keyword>
<sequence>MRKLCPNLDLENALDTVLEVPIPEEMYNGPIPDMRAWLKGQAFDKACETDACTGFDQTTTVRPQMARISEIQMLMVLSTPLIPCPIPHDRAFSRSIHDRSVQASTARYILQQYIAATGGQDALQSVDSMYAVGKLHICTSAFYTDMEEEGMQPKGKGEYGTYVLWQKTPELWYFDFIMAGCKLTMGCNGHVAWKQSTMKRSCITKGPPRPLRRSLQGLDPRATANIFSGAVCIGEKTISEEECFILKLDASPAALQDRSSDGVEVIHHTIWGFFSQRTGLLMQLEDSLLLCMKSPTRLGPSRDGGDSGVYWETHSESVVGDYRYINGINIAHAGHTTGTMLRYGSGAVNHKLKIEETWVIEEADFNLSGLTSDYFLPPADLNEGSKAQDK</sequence>
<dbReference type="InterPro" id="IPR006873">
    <property type="entry name" value="DUF620"/>
</dbReference>
<dbReference type="PANTHER" id="PTHR31300">
    <property type="entry name" value="LIPASE"/>
    <property type="match status" value="1"/>
</dbReference>
<dbReference type="Pfam" id="PF04788">
    <property type="entry name" value="DUF620"/>
    <property type="match status" value="1"/>
</dbReference>
<dbReference type="PANTHER" id="PTHR31300:SF9">
    <property type="entry name" value="SPINDLE ASSEMBLY ABNORMAL PROTEIN (DUF620)"/>
    <property type="match status" value="1"/>
</dbReference>
<name>A0A9Q0D2E9_9POAL</name>